<dbReference type="InterPro" id="IPR006179">
    <property type="entry name" value="5_nucleotidase/apyrase"/>
</dbReference>
<keyword evidence="3" id="KW-1185">Reference proteome</keyword>
<keyword evidence="2" id="KW-0378">Hydrolase</keyword>
<dbReference type="Gene3D" id="3.90.780.10">
    <property type="entry name" value="5'-Nucleotidase, C-terminal domain"/>
    <property type="match status" value="1"/>
</dbReference>
<dbReference type="RefSeq" id="WP_371567476.1">
    <property type="nucleotide sequence ID" value="NZ_JASMRN010000001.1"/>
</dbReference>
<reference evidence="2 3" key="1">
    <citation type="submission" date="2023-05" db="EMBL/GenBank/DDBJ databases">
        <title>Adaptations of aquatic viruses from atmosphere-close ecosystems of the Central Arctic Ocean.</title>
        <authorList>
            <person name="Rahlff J."/>
            <person name="Holmfeldt K."/>
        </authorList>
    </citation>
    <scope>NUCLEOTIDE SEQUENCE [LARGE SCALE GENOMIC DNA]</scope>
    <source>
        <strain evidence="2 3">Arc14</strain>
    </source>
</reference>
<dbReference type="EMBL" id="JASMRN010000001">
    <property type="protein sequence ID" value="MEZ7513996.1"/>
    <property type="molecule type" value="Genomic_DNA"/>
</dbReference>
<dbReference type="PANTHER" id="PTHR11575">
    <property type="entry name" value="5'-NUCLEOTIDASE-RELATED"/>
    <property type="match status" value="1"/>
</dbReference>
<dbReference type="Proteomes" id="UP001568894">
    <property type="component" value="Unassembled WGS sequence"/>
</dbReference>
<dbReference type="SUPFAM" id="SSF55816">
    <property type="entry name" value="5'-nucleotidase (syn. UDP-sugar hydrolase), C-terminal domain"/>
    <property type="match status" value="1"/>
</dbReference>
<dbReference type="PRINTS" id="PR01607">
    <property type="entry name" value="APYRASEFAMLY"/>
</dbReference>
<gene>
    <name evidence="2" type="ORF">QO192_01730</name>
</gene>
<comment type="caution">
    <text evidence="2">The sequence shown here is derived from an EMBL/GenBank/DDBJ whole genome shotgun (WGS) entry which is preliminary data.</text>
</comment>
<protein>
    <submittedName>
        <fullName evidence="2">5'-nucleotidase</fullName>
        <ecNumber evidence="2">3.1.3.5</ecNumber>
    </submittedName>
</protein>
<dbReference type="PANTHER" id="PTHR11575:SF24">
    <property type="entry name" value="5'-NUCLEOTIDASE"/>
    <property type="match status" value="1"/>
</dbReference>
<name>A0ABV4K9K9_9FLAO</name>
<sequence length="265" mass="29775">MVNLKKYNDVLKLFVIFLTLFLISSCSQKVLQLNTIKGEQLAVTEDAVTPNTKALVAGIEEYITPYRNRINNDLDSVLAVCPITLDKKAVNMQSTLGNLMADVVLQYGSTVFEKRENKYIDICLLNNGGIRAILPKGNVTARNGFEIMPFENSLVVIALRGAQIQELINYFISERSAHPLSGLTFTIKKDKSADNILIQGKPLILDRLYYVGTNDYLANGGDNMNFFKKGEQTYDLDYKLRNILIDYFKAVDTVTAKQDSRIIVE</sequence>
<accession>A0ABV4K9K9</accession>
<dbReference type="InterPro" id="IPR036907">
    <property type="entry name" value="5'-Nucleotdase_C_sf"/>
</dbReference>
<dbReference type="GO" id="GO:0008253">
    <property type="term" value="F:5'-nucleotidase activity"/>
    <property type="evidence" value="ECO:0007669"/>
    <property type="project" value="UniProtKB-EC"/>
</dbReference>
<evidence type="ECO:0000313" key="2">
    <source>
        <dbReference type="EMBL" id="MEZ7513996.1"/>
    </source>
</evidence>
<dbReference type="Pfam" id="PF02872">
    <property type="entry name" value="5_nucleotid_C"/>
    <property type="match status" value="1"/>
</dbReference>
<evidence type="ECO:0000313" key="3">
    <source>
        <dbReference type="Proteomes" id="UP001568894"/>
    </source>
</evidence>
<organism evidence="2 3">
    <name type="scientific">Flavobacterium frigidarium</name>
    <dbReference type="NCBI Taxonomy" id="99286"/>
    <lineage>
        <taxon>Bacteria</taxon>
        <taxon>Pseudomonadati</taxon>
        <taxon>Bacteroidota</taxon>
        <taxon>Flavobacteriia</taxon>
        <taxon>Flavobacteriales</taxon>
        <taxon>Flavobacteriaceae</taxon>
        <taxon>Flavobacterium</taxon>
    </lineage>
</organism>
<dbReference type="EC" id="3.1.3.5" evidence="2"/>
<feature type="domain" description="5'-Nucleotidase C-terminal" evidence="1">
    <location>
        <begin position="91"/>
        <end position="228"/>
    </location>
</feature>
<dbReference type="InterPro" id="IPR008334">
    <property type="entry name" value="5'-Nucleotdase_C"/>
</dbReference>
<evidence type="ECO:0000259" key="1">
    <source>
        <dbReference type="Pfam" id="PF02872"/>
    </source>
</evidence>
<proteinExistence type="predicted"/>
<dbReference type="PROSITE" id="PS51257">
    <property type="entry name" value="PROKAR_LIPOPROTEIN"/>
    <property type="match status" value="1"/>
</dbReference>